<feature type="signal peptide" evidence="1">
    <location>
        <begin position="1"/>
        <end position="25"/>
    </location>
</feature>
<dbReference type="InterPro" id="IPR036699">
    <property type="entry name" value="YehR-like_sf"/>
</dbReference>
<gene>
    <name evidence="2" type="ORF">BU202_07065</name>
</gene>
<evidence type="ECO:0000313" key="3">
    <source>
        <dbReference type="Proteomes" id="UP000186890"/>
    </source>
</evidence>
<dbReference type="Pfam" id="PF06998">
    <property type="entry name" value="DUF1307"/>
    <property type="match status" value="1"/>
</dbReference>
<dbReference type="PIRSF" id="PIRSF006187">
    <property type="entry name" value="DUF1307"/>
    <property type="match status" value="1"/>
</dbReference>
<keyword evidence="3" id="KW-1185">Reference proteome</keyword>
<dbReference type="Proteomes" id="UP000186890">
    <property type="component" value="Unassembled WGS sequence"/>
</dbReference>
<comment type="caution">
    <text evidence="2">The sequence shown here is derived from an EMBL/GenBank/DDBJ whole genome shotgun (WGS) entry which is preliminary data.</text>
</comment>
<name>A0A1Q8E6J8_9STRE</name>
<dbReference type="SUPFAM" id="SSF160704">
    <property type="entry name" value="YehR-like"/>
    <property type="match status" value="1"/>
</dbReference>
<dbReference type="OrthoDB" id="2223107at2"/>
<organism evidence="2 3">
    <name type="scientific">Streptococcus cuniculi</name>
    <dbReference type="NCBI Taxonomy" id="1432788"/>
    <lineage>
        <taxon>Bacteria</taxon>
        <taxon>Bacillati</taxon>
        <taxon>Bacillota</taxon>
        <taxon>Bacilli</taxon>
        <taxon>Lactobacillales</taxon>
        <taxon>Streptococcaceae</taxon>
        <taxon>Streptococcus</taxon>
    </lineage>
</organism>
<reference evidence="3" key="1">
    <citation type="submission" date="2016-12" db="EMBL/GenBank/DDBJ databases">
        <authorList>
            <person name="Gulvik C.A."/>
        </authorList>
    </citation>
    <scope>NUCLEOTIDE SEQUENCE [LARGE SCALE GENOMIC DNA]</scope>
    <source>
        <strain evidence="3">NED12-00049-6B</strain>
    </source>
</reference>
<dbReference type="EMBL" id="MSJM01000006">
    <property type="protein sequence ID" value="OLF47417.1"/>
    <property type="molecule type" value="Genomic_DNA"/>
</dbReference>
<protein>
    <recommendedName>
        <fullName evidence="4">DUF1307 domain-containing protein</fullName>
    </recommendedName>
</protein>
<evidence type="ECO:0008006" key="4">
    <source>
        <dbReference type="Google" id="ProtNLM"/>
    </source>
</evidence>
<dbReference type="AlphaFoldDB" id="A0A1Q8E6J8"/>
<dbReference type="PROSITE" id="PS51257">
    <property type="entry name" value="PROKAR_LIPOPROTEIN"/>
    <property type="match status" value="1"/>
</dbReference>
<sequence>MKKTITTTLKLMFSLLSIFLLVACAKSETKEEASYFQKIDKTTKSDSRLTYYHKGDDVVHQTAENTVYYSAFGTNDKNVVKEQLEPVSALYANKKGVTHTIDYQDEKLVETLEIDYTKVDFSELKNIPGMIFESNAKDVKKISFKSSTALLEQNGFKKVQDGKFESLD</sequence>
<keyword evidence="1" id="KW-0732">Signal</keyword>
<dbReference type="RefSeq" id="WP_075105094.1">
    <property type="nucleotide sequence ID" value="NZ_MSJM01000006.1"/>
</dbReference>
<feature type="chain" id="PRO_5012931955" description="DUF1307 domain-containing protein" evidence="1">
    <location>
        <begin position="26"/>
        <end position="168"/>
    </location>
</feature>
<dbReference type="InterPro" id="IPR009736">
    <property type="entry name" value="DUF1307"/>
</dbReference>
<evidence type="ECO:0000256" key="1">
    <source>
        <dbReference type="SAM" id="SignalP"/>
    </source>
</evidence>
<proteinExistence type="predicted"/>
<accession>A0A1Q8E6J8</accession>
<dbReference type="Gene3D" id="3.30.1830.10">
    <property type="entry name" value="YehR-like"/>
    <property type="match status" value="1"/>
</dbReference>
<evidence type="ECO:0000313" key="2">
    <source>
        <dbReference type="EMBL" id="OLF47417.1"/>
    </source>
</evidence>